<organism evidence="1 2">
    <name type="scientific">Actinacidiphila alni</name>
    <dbReference type="NCBI Taxonomy" id="380248"/>
    <lineage>
        <taxon>Bacteria</taxon>
        <taxon>Bacillati</taxon>
        <taxon>Actinomycetota</taxon>
        <taxon>Actinomycetes</taxon>
        <taxon>Kitasatosporales</taxon>
        <taxon>Streptomycetaceae</taxon>
        <taxon>Actinacidiphila</taxon>
    </lineage>
</organism>
<evidence type="ECO:0008006" key="3">
    <source>
        <dbReference type="Google" id="ProtNLM"/>
    </source>
</evidence>
<gene>
    <name evidence="1" type="ORF">SAMN05216251_102114</name>
</gene>
<dbReference type="RefSeq" id="WP_177246309.1">
    <property type="nucleotide sequence ID" value="NZ_FONG01000002.1"/>
</dbReference>
<evidence type="ECO:0000313" key="1">
    <source>
        <dbReference type="EMBL" id="SFE21307.1"/>
    </source>
</evidence>
<dbReference type="PANTHER" id="PTHR48079">
    <property type="entry name" value="PROTEIN YEEZ"/>
    <property type="match status" value="1"/>
</dbReference>
<dbReference type="STRING" id="380248.SAMN05216251_102114"/>
<name>A0A1I1YP81_9ACTN</name>
<reference evidence="1 2" key="1">
    <citation type="submission" date="2016-10" db="EMBL/GenBank/DDBJ databases">
        <authorList>
            <person name="de Groot N.N."/>
        </authorList>
    </citation>
    <scope>NUCLEOTIDE SEQUENCE [LARGE SCALE GENOMIC DNA]</scope>
    <source>
        <strain evidence="1 2">CGMCC 4.3510</strain>
    </source>
</reference>
<dbReference type="Gene3D" id="3.40.50.720">
    <property type="entry name" value="NAD(P)-binding Rossmann-like Domain"/>
    <property type="match status" value="1"/>
</dbReference>
<dbReference type="GO" id="GO:0005737">
    <property type="term" value="C:cytoplasm"/>
    <property type="evidence" value="ECO:0007669"/>
    <property type="project" value="TreeGrafter"/>
</dbReference>
<dbReference type="SUPFAM" id="SSF51735">
    <property type="entry name" value="NAD(P)-binding Rossmann-fold domains"/>
    <property type="match status" value="1"/>
</dbReference>
<dbReference type="AlphaFoldDB" id="A0A1I1YP81"/>
<dbReference type="GO" id="GO:0004029">
    <property type="term" value="F:aldehyde dehydrogenase (NAD+) activity"/>
    <property type="evidence" value="ECO:0007669"/>
    <property type="project" value="TreeGrafter"/>
</dbReference>
<dbReference type="PANTHER" id="PTHR48079:SF9">
    <property type="entry name" value="PUTATIVE-RELATED"/>
    <property type="match status" value="1"/>
</dbReference>
<proteinExistence type="predicted"/>
<sequence length="196" mass="20737">MAAGRESVETDPADTGSLAHFRIPGERACLSFAEHGVRASVVRLAPTVHGPGDIGFVPMMVQAARTAGFSGYVGDGVNRWPAVHRADAAVLFRLALEHAPTGSALHGVAENLTLKSIAEKIAEKLALPVRSLGPEEAVAHFGSPFFATAYATDAPASGRLTRDLLDWSPRHPTLLQDLDEGDYFDAPTGATADRWA</sequence>
<dbReference type="InterPro" id="IPR051783">
    <property type="entry name" value="NAD(P)-dependent_oxidoreduct"/>
</dbReference>
<accession>A0A1I1YP81</accession>
<protein>
    <recommendedName>
        <fullName evidence="3">3-beta hydroxysteroid dehydrogenase</fullName>
    </recommendedName>
</protein>
<evidence type="ECO:0000313" key="2">
    <source>
        <dbReference type="Proteomes" id="UP000199323"/>
    </source>
</evidence>
<dbReference type="EMBL" id="FONG01000002">
    <property type="protein sequence ID" value="SFE21307.1"/>
    <property type="molecule type" value="Genomic_DNA"/>
</dbReference>
<keyword evidence="2" id="KW-1185">Reference proteome</keyword>
<dbReference type="InterPro" id="IPR036291">
    <property type="entry name" value="NAD(P)-bd_dom_sf"/>
</dbReference>
<dbReference type="Proteomes" id="UP000199323">
    <property type="component" value="Unassembled WGS sequence"/>
</dbReference>